<evidence type="ECO:0000259" key="1">
    <source>
        <dbReference type="SMART" id="SM00382"/>
    </source>
</evidence>
<keyword evidence="2" id="KW-0347">Helicase</keyword>
<dbReference type="SUPFAM" id="SSF52540">
    <property type="entry name" value="P-loop containing nucleoside triphosphate hydrolases"/>
    <property type="match status" value="1"/>
</dbReference>
<dbReference type="GO" id="GO:0004386">
    <property type="term" value="F:helicase activity"/>
    <property type="evidence" value="ECO:0007669"/>
    <property type="project" value="UniProtKB-KW"/>
</dbReference>
<keyword evidence="3" id="KW-1185">Reference proteome</keyword>
<protein>
    <submittedName>
        <fullName evidence="2">Helicase RepA family protein</fullName>
    </submittedName>
</protein>
<reference evidence="2 3" key="1">
    <citation type="submission" date="2022-01" db="EMBL/GenBank/DDBJ databases">
        <title>Octadecabacter sp. nov., isolated from a marine alga.</title>
        <authorList>
            <person name="Jin M.S."/>
            <person name="Kim H.M."/>
            <person name="Han D.M."/>
            <person name="Jung J.J."/>
            <person name="Jeon C.O."/>
        </authorList>
    </citation>
    <scope>NUCLEOTIDE SEQUENCE [LARGE SCALE GENOMIC DNA]</scope>
    <source>
        <strain evidence="2 3">G9-8</strain>
    </source>
</reference>
<dbReference type="RefSeq" id="WP_235224421.1">
    <property type="nucleotide sequence ID" value="NZ_JAKGAQ010000001.1"/>
</dbReference>
<evidence type="ECO:0000313" key="2">
    <source>
        <dbReference type="EMBL" id="MCF2870316.1"/>
    </source>
</evidence>
<sequence length="687" mass="73346">MKHTKITQAESPLDRPLTVAFFADRKALKMDDRQVSLRELATENPVARSKDSMGHIKLGKFSGETTPRRSYRHNAAHLEVSGIEGDYDEGTMTVDEAAAALKAADVAAMIYTTPSHLQSGKGHRWRVLCPLSVNTTPEHRTDLLARVNGALGGTLSAESFTSAQSFAFGQVKSQDVPDVRLVEGRYLDQADDLDAGAVGRATPDRGEPDIAADLSDDPFRVSKAVDMLKAAAQRLTDTGTARNEALCREAFLIGGLIANSLLTPEDVADALLPAMVANGYVDDHAGGDMAEVERILNAQLQAGAREPFDPGSAADTFDDDTDDLDDIDAFLDGHVPDPSPEGLTFLTPGQCATQAPRDYLVKRLVAPGQVGCIFGEPGAGKSLIAPALAYAVAQGSEFFGLRTKPGTAFYIACEDEDGMAGRVAALYAEHGSADDFQLVKGVSDLFSPGTIKGKGSPHLESIRKAVKSQRPKLVIIDTLAMAMPGVEENDANGMNRVVQIGKLLARYGAAVIFIHHGTKAEGSTPRGHSVFNGALDFSLMVKAADQGGVIRGVVRKNRNGPPDLDIAFRIGTHHVGADIDGEPIYAPYCEPCDPGASTPIKALPAAAAAALTTLDDLGLGLGEWVPEEEWRDACTDDRQVSASEILKSRQQSFRRQVKILLAADEIEFSEGQYRIPDPFADAFDDAE</sequence>
<dbReference type="Proteomes" id="UP001200557">
    <property type="component" value="Unassembled WGS sequence"/>
</dbReference>
<keyword evidence="2" id="KW-0547">Nucleotide-binding</keyword>
<dbReference type="Gene3D" id="3.40.50.300">
    <property type="entry name" value="P-loop containing nucleotide triphosphate hydrolases"/>
    <property type="match status" value="1"/>
</dbReference>
<organism evidence="2 3">
    <name type="scientific">Octadecabacter dasysiphoniae</name>
    <dbReference type="NCBI Taxonomy" id="2909341"/>
    <lineage>
        <taxon>Bacteria</taxon>
        <taxon>Pseudomonadati</taxon>
        <taxon>Pseudomonadota</taxon>
        <taxon>Alphaproteobacteria</taxon>
        <taxon>Rhodobacterales</taxon>
        <taxon>Roseobacteraceae</taxon>
        <taxon>Octadecabacter</taxon>
    </lineage>
</organism>
<comment type="caution">
    <text evidence="2">The sequence shown here is derived from an EMBL/GenBank/DDBJ whole genome shotgun (WGS) entry which is preliminary data.</text>
</comment>
<dbReference type="InterPro" id="IPR027417">
    <property type="entry name" value="P-loop_NTPase"/>
</dbReference>
<feature type="domain" description="AAA+ ATPase" evidence="1">
    <location>
        <begin position="367"/>
        <end position="545"/>
    </location>
</feature>
<dbReference type="EMBL" id="JAKGAQ010000001">
    <property type="protein sequence ID" value="MCF2870316.1"/>
    <property type="molecule type" value="Genomic_DNA"/>
</dbReference>
<dbReference type="InterPro" id="IPR003593">
    <property type="entry name" value="AAA+_ATPase"/>
</dbReference>
<dbReference type="Pfam" id="PF13481">
    <property type="entry name" value="AAA_25"/>
    <property type="match status" value="1"/>
</dbReference>
<name>A0ABS9CVW4_9RHOB</name>
<keyword evidence="2" id="KW-0067">ATP-binding</keyword>
<dbReference type="SMART" id="SM00382">
    <property type="entry name" value="AAA"/>
    <property type="match status" value="1"/>
</dbReference>
<keyword evidence="2" id="KW-0378">Hydrolase</keyword>
<accession>A0ABS9CVW4</accession>
<proteinExistence type="predicted"/>
<gene>
    <name evidence="2" type="ORF">L0664_04485</name>
</gene>
<evidence type="ECO:0000313" key="3">
    <source>
        <dbReference type="Proteomes" id="UP001200557"/>
    </source>
</evidence>